<evidence type="ECO:0000256" key="6">
    <source>
        <dbReference type="ARBA" id="ARBA00022801"/>
    </source>
</evidence>
<dbReference type="AlphaFoldDB" id="A0A139AAM7"/>
<gene>
    <name evidence="8" type="ORF">M427DRAFT_100050</name>
</gene>
<dbReference type="PRINTS" id="PR00481">
    <property type="entry name" value="LAMNOPPTDASE"/>
</dbReference>
<evidence type="ECO:0000256" key="1">
    <source>
        <dbReference type="ARBA" id="ARBA00000135"/>
    </source>
</evidence>
<comment type="catalytic activity">
    <reaction evidence="2">
        <text>Release of N-terminal proline from a peptide.</text>
        <dbReference type="EC" id="3.4.11.5"/>
    </reaction>
</comment>
<dbReference type="GO" id="GO:0006508">
    <property type="term" value="P:proteolysis"/>
    <property type="evidence" value="ECO:0007669"/>
    <property type="project" value="UniProtKB-KW"/>
</dbReference>
<dbReference type="PANTHER" id="PTHR11963">
    <property type="entry name" value="LEUCINE AMINOPEPTIDASE-RELATED"/>
    <property type="match status" value="1"/>
</dbReference>
<proteinExistence type="inferred from homology"/>
<evidence type="ECO:0000256" key="5">
    <source>
        <dbReference type="ARBA" id="ARBA00022670"/>
    </source>
</evidence>
<evidence type="ECO:0000313" key="8">
    <source>
        <dbReference type="EMBL" id="KXS13856.1"/>
    </source>
</evidence>
<dbReference type="EMBL" id="KQ965773">
    <property type="protein sequence ID" value="KXS13856.1"/>
    <property type="molecule type" value="Genomic_DNA"/>
</dbReference>
<dbReference type="InterPro" id="IPR043472">
    <property type="entry name" value="Macro_dom-like"/>
</dbReference>
<evidence type="ECO:0000313" key="9">
    <source>
        <dbReference type="Proteomes" id="UP000070544"/>
    </source>
</evidence>
<dbReference type="GO" id="GO:0030145">
    <property type="term" value="F:manganese ion binding"/>
    <property type="evidence" value="ECO:0007669"/>
    <property type="project" value="InterPro"/>
</dbReference>
<keyword evidence="4" id="KW-0031">Aminopeptidase</keyword>
<organism evidence="8 9">
    <name type="scientific">Gonapodya prolifera (strain JEL478)</name>
    <name type="common">Monoblepharis prolifera</name>
    <dbReference type="NCBI Taxonomy" id="1344416"/>
    <lineage>
        <taxon>Eukaryota</taxon>
        <taxon>Fungi</taxon>
        <taxon>Fungi incertae sedis</taxon>
        <taxon>Chytridiomycota</taxon>
        <taxon>Chytridiomycota incertae sedis</taxon>
        <taxon>Monoblepharidomycetes</taxon>
        <taxon>Monoblepharidales</taxon>
        <taxon>Gonapodyaceae</taxon>
        <taxon>Gonapodya</taxon>
    </lineage>
</organism>
<dbReference type="OMA" id="MFAQATV"/>
<dbReference type="GO" id="GO:0005737">
    <property type="term" value="C:cytoplasm"/>
    <property type="evidence" value="ECO:0007669"/>
    <property type="project" value="InterPro"/>
</dbReference>
<protein>
    <recommendedName>
        <fullName evidence="7">Cytosol aminopeptidase domain-containing protein</fullName>
    </recommendedName>
</protein>
<evidence type="ECO:0000256" key="4">
    <source>
        <dbReference type="ARBA" id="ARBA00022438"/>
    </source>
</evidence>
<dbReference type="OrthoDB" id="412814at2759"/>
<dbReference type="STRING" id="1344416.A0A139AAM7"/>
<dbReference type="InterPro" id="IPR008283">
    <property type="entry name" value="Peptidase_M17_N"/>
</dbReference>
<feature type="domain" description="Cytosol aminopeptidase" evidence="7">
    <location>
        <begin position="362"/>
        <end position="369"/>
    </location>
</feature>
<dbReference type="SUPFAM" id="SSF53187">
    <property type="entry name" value="Zn-dependent exopeptidases"/>
    <property type="match status" value="1"/>
</dbReference>
<dbReference type="Pfam" id="PF02789">
    <property type="entry name" value="Peptidase_M17_N"/>
    <property type="match status" value="1"/>
</dbReference>
<dbReference type="Pfam" id="PF00883">
    <property type="entry name" value="Peptidase_M17"/>
    <property type="match status" value="1"/>
</dbReference>
<dbReference type="Gene3D" id="3.40.630.10">
    <property type="entry name" value="Zn peptidases"/>
    <property type="match status" value="1"/>
</dbReference>
<dbReference type="Proteomes" id="UP000070544">
    <property type="component" value="Unassembled WGS sequence"/>
</dbReference>
<name>A0A139AAM7_GONPJ</name>
<evidence type="ECO:0000256" key="3">
    <source>
        <dbReference type="ARBA" id="ARBA00009528"/>
    </source>
</evidence>
<comment type="similarity">
    <text evidence="3">Belongs to the peptidase M17 family.</text>
</comment>
<dbReference type="PANTHER" id="PTHR11963:SF23">
    <property type="entry name" value="CYTOSOL AMINOPEPTIDASE"/>
    <property type="match status" value="1"/>
</dbReference>
<dbReference type="GO" id="GO:0070006">
    <property type="term" value="F:metalloaminopeptidase activity"/>
    <property type="evidence" value="ECO:0007669"/>
    <property type="project" value="InterPro"/>
</dbReference>
<reference evidence="8 9" key="1">
    <citation type="journal article" date="2015" name="Genome Biol. Evol.">
        <title>Phylogenomic analyses indicate that early fungi evolved digesting cell walls of algal ancestors of land plants.</title>
        <authorList>
            <person name="Chang Y."/>
            <person name="Wang S."/>
            <person name="Sekimoto S."/>
            <person name="Aerts A.L."/>
            <person name="Choi C."/>
            <person name="Clum A."/>
            <person name="LaButti K.M."/>
            <person name="Lindquist E.A."/>
            <person name="Yee Ngan C."/>
            <person name="Ohm R.A."/>
            <person name="Salamov A.A."/>
            <person name="Grigoriev I.V."/>
            <person name="Spatafora J.W."/>
            <person name="Berbee M.L."/>
        </authorList>
    </citation>
    <scope>NUCLEOTIDE SEQUENCE [LARGE SCALE GENOMIC DNA]</scope>
    <source>
        <strain evidence="8 9">JEL478</strain>
    </source>
</reference>
<keyword evidence="5" id="KW-0645">Protease</keyword>
<accession>A0A139AAM7</accession>
<evidence type="ECO:0000256" key="2">
    <source>
        <dbReference type="ARBA" id="ARBA00001585"/>
    </source>
</evidence>
<dbReference type="PROSITE" id="PS00631">
    <property type="entry name" value="CYTOSOL_AP"/>
    <property type="match status" value="1"/>
</dbReference>
<comment type="catalytic activity">
    <reaction evidence="1">
        <text>Release of an N-terminal amino acid, Xaa-|-Yaa-, in which Xaa is preferably Leu, but may be other amino acids including Pro although not Arg or Lys, and Yaa may be Pro. Amino acid amides and methyl esters are also readily hydrolyzed, but rates on arylamides are exceedingly low.</text>
        <dbReference type="EC" id="3.4.11.1"/>
    </reaction>
</comment>
<dbReference type="InterPro" id="IPR011356">
    <property type="entry name" value="Leucine_aapep/pepB"/>
</dbReference>
<dbReference type="HAMAP" id="MF_00181">
    <property type="entry name" value="Cytosol_peptidase_M17"/>
    <property type="match status" value="1"/>
</dbReference>
<keyword evidence="6" id="KW-0378">Hydrolase</keyword>
<sequence>MSAFTSGKFDALIIGAHTGGTSDLHISDSGTKLLSEPAKTHILNALASSRWKGKKGEARVVYGVKDIAGVDILTVVGLGKKTDDEIKRRETARSAVSPLICPKALQFPFKLLRHKIASGISSIRSLSSDTVFKIATEDLSSAFGAAEGTFLSQYSYDELKDPKSRSKPAEVELVAQAENAEAKEAWNRGKVYAEGQNLARRLAETPANFMTPTIFAEEVTKVFQSVPSVELTVRDKSWMEEKGMGSLLSVSQGSAQPPKIVEFHYKGGSSDTKPVLLVGKGVTFDSGGISLKPAADMAAMRGRCDMGGAAITAGLLYSAAKLKLPINIIGIVGLTENMPSGTATKPGDVFKAMNGITIEVDNTDAEGRLVLADCLYYGCTTYSPRVCIDFATLTGAMMIALGDVYTGVFSTSDDLWARLNKAGKMSGDPLWRMPFDGEYKKQMKSATADIKNVGGRPGGACTAAIFLREFIPGLPKEGDDDATANGGSEPIQYAHFDVAGVMQTTSVGTRLKTRLRCMSGRPLRSVLDFLRTGA</sequence>
<dbReference type="Gene3D" id="3.40.220.10">
    <property type="entry name" value="Leucine Aminopeptidase, subunit E, domain 1"/>
    <property type="match status" value="1"/>
</dbReference>
<dbReference type="CDD" id="cd00433">
    <property type="entry name" value="Peptidase_M17"/>
    <property type="match status" value="1"/>
</dbReference>
<dbReference type="InterPro" id="IPR023042">
    <property type="entry name" value="Peptidase_M17_leu_NH2_pept"/>
</dbReference>
<dbReference type="InterPro" id="IPR000819">
    <property type="entry name" value="Peptidase_M17_C"/>
</dbReference>
<keyword evidence="9" id="KW-1185">Reference proteome</keyword>
<dbReference type="SUPFAM" id="SSF52949">
    <property type="entry name" value="Macro domain-like"/>
    <property type="match status" value="1"/>
</dbReference>
<evidence type="ECO:0000259" key="7">
    <source>
        <dbReference type="PROSITE" id="PS00631"/>
    </source>
</evidence>